<dbReference type="OrthoDB" id="2879193at2"/>
<dbReference type="Proteomes" id="UP000471031">
    <property type="component" value="Unassembled WGS sequence"/>
</dbReference>
<dbReference type="EMBL" id="WXEX01000001">
    <property type="protein sequence ID" value="MZP41799.1"/>
    <property type="molecule type" value="Genomic_DNA"/>
</dbReference>
<protein>
    <submittedName>
        <fullName evidence="1">Uncharacterized protein</fullName>
    </submittedName>
</protein>
<organism evidence="1 2">
    <name type="scientific">Heliomicrobium gestii</name>
    <name type="common">Heliobacterium gestii</name>
    <dbReference type="NCBI Taxonomy" id="2699"/>
    <lineage>
        <taxon>Bacteria</taxon>
        <taxon>Bacillati</taxon>
        <taxon>Bacillota</taxon>
        <taxon>Clostridia</taxon>
        <taxon>Eubacteriales</taxon>
        <taxon>Heliobacteriaceae</taxon>
        <taxon>Heliomicrobium</taxon>
    </lineage>
</organism>
<dbReference type="RefSeq" id="WP_161260365.1">
    <property type="nucleotide sequence ID" value="NZ_JAFBDC010000001.1"/>
</dbReference>
<proteinExistence type="predicted"/>
<sequence length="387" mass="45774">MNLTEHLKILDVVSLRTIAINLNLGTPPDATAHYYRHKIKEALTNIDTFRKKVFHRLSDGAKQELLQWIFCSGTRNFQYEKEFFGFGLTVQEGSLPKDLRDMLSPSFRHLVVEQLQTPKSGKCSAFMQLILLIHALHRYPPPKPKKKESTNSRKKRILDHYSKKLLVDDINLLTNLLNYLDTNGFINSIREPNITSESNLLLWLHQKKHKWIFHFYKWLFQTQRLEYPPKVLTWLSDIQVSEQDWVRTTLFQNNNEHLPVRDWLTKWGLLRFTRYDENEYIQLTPDAWFLMNNEVPRSWKEQSVLVSAAREIFSPHSHDPFVIASILTFSELKANEYLLVFELDDPLNNKHSHWYSPKDLYEALKTRARRIPSAVDFELINCCVDKH</sequence>
<dbReference type="AlphaFoldDB" id="A0A845LAW2"/>
<gene>
    <name evidence="1" type="ORF">GTO89_01980</name>
</gene>
<keyword evidence="2" id="KW-1185">Reference proteome</keyword>
<reference evidence="1 2" key="1">
    <citation type="submission" date="2020-01" db="EMBL/GenBank/DDBJ databases">
        <title>Whole genome sequence of Heliobacterium gestii DSM 11169.</title>
        <authorList>
            <person name="Kyndt J.A."/>
            <person name="Meyer T.E."/>
        </authorList>
    </citation>
    <scope>NUCLEOTIDE SEQUENCE [LARGE SCALE GENOMIC DNA]</scope>
    <source>
        <strain evidence="1 2">DSM 11169</strain>
    </source>
</reference>
<evidence type="ECO:0000313" key="2">
    <source>
        <dbReference type="Proteomes" id="UP000471031"/>
    </source>
</evidence>
<evidence type="ECO:0000313" key="1">
    <source>
        <dbReference type="EMBL" id="MZP41799.1"/>
    </source>
</evidence>
<comment type="caution">
    <text evidence="1">The sequence shown here is derived from an EMBL/GenBank/DDBJ whole genome shotgun (WGS) entry which is preliminary data.</text>
</comment>
<accession>A0A845LAW2</accession>
<name>A0A845LAW2_HELGE</name>